<feature type="region of interest" description="Disordered" evidence="10">
    <location>
        <begin position="718"/>
        <end position="739"/>
    </location>
</feature>
<sequence length="739" mass="82690">MSAPRAPRRERLATLNNNNRSRLSSTPPISKRGQANSCGCDNPHHRNMPDGVIVCDNCGTEIAGATQIVGELTFGETSTGAAVVQGGYIGEGQTHAAGTMPQTLAQRLGIRAESHSAPLTHGKNEVNRITNTLRISDTSIRQDADKTYQLAYANGFVRGRLIPHVAAACLYIACRRKRRNTVLLMDIAEAIQVSVFKLGEIFRDLLKTIYNSDEKVAKIIPVPEVEPLIQKFTRKLEFGDYEYRVAEDALRILRRMNRDWMVTGRQPAGLCGACIILAARMNNFRRSVREVVYIVKVADTTIHQRLEEFKRLKSSQYNVEYFRSTAWLEKGQHDPPAIYKAQEREAKRRKLLSREDDNDEYIIDSDGESTVQFRESSIVPTTLQELRRDSEGFAIPNPPIDPQLTQGSHSAKPRRGRPPKQGSKTPPKKAGRGTKRKREPKPEPPPLTEADVVVEAELEQEITEVLEEKVVQDLFDDLFNQSKTKARFLAEQHQNRSRVSDREEIDEDEFDDDPEIASCLLSEAEIAVKEKIWVTHNEDWLRQQQAKILKKTLDEASGVKKKKRPTKKKADAQGSKAGVTPASSPAEAARQMAEKRAGIGFSTKINYEKFQRIYKVRAEGTRGLSKNQTSGGNSAVHSPISPQDSEEERADAPSRATVGLPTPAATQRTAAVQPSTSASSQQQEVTVIESDVEESEDDLEELDDDERIRRTVKNYGIDMGVDGDEVYDDYGGDYTEEYE</sequence>
<feature type="compositionally biased region" description="Acidic residues" evidence="10">
    <location>
        <begin position="503"/>
        <end position="513"/>
    </location>
</feature>
<dbReference type="Gene3D" id="1.10.472.10">
    <property type="entry name" value="Cyclin-like"/>
    <property type="match status" value="2"/>
</dbReference>
<dbReference type="SUPFAM" id="SSF47954">
    <property type="entry name" value="Cyclin-like"/>
    <property type="match status" value="2"/>
</dbReference>
<evidence type="ECO:0000256" key="3">
    <source>
        <dbReference type="ARBA" id="ARBA00022723"/>
    </source>
</evidence>
<organism evidence="12 13">
    <name type="scientific">Patellaria atrata CBS 101060</name>
    <dbReference type="NCBI Taxonomy" id="1346257"/>
    <lineage>
        <taxon>Eukaryota</taxon>
        <taxon>Fungi</taxon>
        <taxon>Dikarya</taxon>
        <taxon>Ascomycota</taxon>
        <taxon>Pezizomycotina</taxon>
        <taxon>Dothideomycetes</taxon>
        <taxon>Dothideomycetes incertae sedis</taxon>
        <taxon>Patellariales</taxon>
        <taxon>Patellariaceae</taxon>
        <taxon>Patellaria</taxon>
    </lineage>
</organism>
<dbReference type="InterPro" id="IPR036915">
    <property type="entry name" value="Cyclin-like_sf"/>
</dbReference>
<dbReference type="SMART" id="SM00385">
    <property type="entry name" value="CYCLIN"/>
    <property type="match status" value="2"/>
</dbReference>
<proteinExistence type="inferred from homology"/>
<feature type="region of interest" description="Disordered" evidence="10">
    <location>
        <begin position="490"/>
        <end position="513"/>
    </location>
</feature>
<evidence type="ECO:0000256" key="7">
    <source>
        <dbReference type="ARBA" id="ARBA00023159"/>
    </source>
</evidence>
<keyword evidence="5" id="KW-0862">Zinc</keyword>
<dbReference type="GO" id="GO:0000995">
    <property type="term" value="F:RNA polymerase III general transcription initiation factor activity"/>
    <property type="evidence" value="ECO:0007669"/>
    <property type="project" value="TreeGrafter"/>
</dbReference>
<keyword evidence="9" id="KW-0539">Nucleus</keyword>
<feature type="domain" description="Cyclin-like" evidence="11">
    <location>
        <begin position="124"/>
        <end position="207"/>
    </location>
</feature>
<dbReference type="GO" id="GO:0008270">
    <property type="term" value="F:zinc ion binding"/>
    <property type="evidence" value="ECO:0007669"/>
    <property type="project" value="UniProtKB-KW"/>
</dbReference>
<evidence type="ECO:0000256" key="5">
    <source>
        <dbReference type="ARBA" id="ARBA00022833"/>
    </source>
</evidence>
<dbReference type="GO" id="GO:0000126">
    <property type="term" value="C:transcription factor TFIIIB complex"/>
    <property type="evidence" value="ECO:0007669"/>
    <property type="project" value="TreeGrafter"/>
</dbReference>
<feature type="compositionally biased region" description="Polar residues" evidence="10">
    <location>
        <begin position="664"/>
        <end position="683"/>
    </location>
</feature>
<comment type="subcellular location">
    <subcellularLocation>
        <location evidence="1">Nucleus</location>
    </subcellularLocation>
</comment>
<feature type="compositionally biased region" description="Low complexity" evidence="10">
    <location>
        <begin position="13"/>
        <end position="26"/>
    </location>
</feature>
<dbReference type="Pfam" id="PF00382">
    <property type="entry name" value="TFIIB"/>
    <property type="match status" value="2"/>
</dbReference>
<dbReference type="InterPro" id="IPR000812">
    <property type="entry name" value="TFIIB"/>
</dbReference>
<evidence type="ECO:0000313" key="12">
    <source>
        <dbReference type="EMBL" id="KAF2834776.1"/>
    </source>
</evidence>
<comment type="caution">
    <text evidence="12">The sequence shown here is derived from an EMBL/GenBank/DDBJ whole genome shotgun (WGS) entry which is preliminary data.</text>
</comment>
<dbReference type="Gene3D" id="1.20.5.650">
    <property type="entry name" value="Single helix bin"/>
    <property type="match status" value="1"/>
</dbReference>
<feature type="compositionally biased region" description="Basic and acidic residues" evidence="10">
    <location>
        <begin position="490"/>
        <end position="502"/>
    </location>
</feature>
<dbReference type="Pfam" id="PF07741">
    <property type="entry name" value="BRF1"/>
    <property type="match status" value="1"/>
</dbReference>
<reference evidence="12" key="1">
    <citation type="journal article" date="2020" name="Stud. Mycol.">
        <title>101 Dothideomycetes genomes: a test case for predicting lifestyles and emergence of pathogens.</title>
        <authorList>
            <person name="Haridas S."/>
            <person name="Albert R."/>
            <person name="Binder M."/>
            <person name="Bloem J."/>
            <person name="Labutti K."/>
            <person name="Salamov A."/>
            <person name="Andreopoulos B."/>
            <person name="Baker S."/>
            <person name="Barry K."/>
            <person name="Bills G."/>
            <person name="Bluhm B."/>
            <person name="Cannon C."/>
            <person name="Castanera R."/>
            <person name="Culley D."/>
            <person name="Daum C."/>
            <person name="Ezra D."/>
            <person name="Gonzalez J."/>
            <person name="Henrissat B."/>
            <person name="Kuo A."/>
            <person name="Liang C."/>
            <person name="Lipzen A."/>
            <person name="Lutzoni F."/>
            <person name="Magnuson J."/>
            <person name="Mondo S."/>
            <person name="Nolan M."/>
            <person name="Ohm R."/>
            <person name="Pangilinan J."/>
            <person name="Park H.-J."/>
            <person name="Ramirez L."/>
            <person name="Alfaro M."/>
            <person name="Sun H."/>
            <person name="Tritt A."/>
            <person name="Yoshinaga Y."/>
            <person name="Zwiers L.-H."/>
            <person name="Turgeon B."/>
            <person name="Goodwin S."/>
            <person name="Spatafora J."/>
            <person name="Crous P."/>
            <person name="Grigoriev I."/>
        </authorList>
    </citation>
    <scope>NUCLEOTIDE SEQUENCE</scope>
    <source>
        <strain evidence="12">CBS 101060</strain>
    </source>
</reference>
<feature type="region of interest" description="Disordered" evidence="10">
    <location>
        <begin position="392"/>
        <end position="453"/>
    </location>
</feature>
<evidence type="ECO:0000256" key="6">
    <source>
        <dbReference type="ARBA" id="ARBA00023015"/>
    </source>
</evidence>
<dbReference type="EMBL" id="MU006115">
    <property type="protein sequence ID" value="KAF2834776.1"/>
    <property type="molecule type" value="Genomic_DNA"/>
</dbReference>
<dbReference type="OrthoDB" id="511529at2759"/>
<dbReference type="GO" id="GO:0001006">
    <property type="term" value="F:RNA polymerase III type 3 promoter sequence-specific DNA binding"/>
    <property type="evidence" value="ECO:0007669"/>
    <property type="project" value="TreeGrafter"/>
</dbReference>
<evidence type="ECO:0000259" key="11">
    <source>
        <dbReference type="SMART" id="SM00385"/>
    </source>
</evidence>
<dbReference type="GO" id="GO:0070897">
    <property type="term" value="P:transcription preinitiation complex assembly"/>
    <property type="evidence" value="ECO:0007669"/>
    <property type="project" value="InterPro"/>
</dbReference>
<evidence type="ECO:0000256" key="4">
    <source>
        <dbReference type="ARBA" id="ARBA00022771"/>
    </source>
</evidence>
<feature type="compositionally biased region" description="Acidic residues" evidence="10">
    <location>
        <begin position="690"/>
        <end position="703"/>
    </location>
</feature>
<evidence type="ECO:0000256" key="10">
    <source>
        <dbReference type="SAM" id="MobiDB-lite"/>
    </source>
</evidence>
<keyword evidence="3" id="KW-0479">Metal-binding</keyword>
<feature type="region of interest" description="Disordered" evidence="10">
    <location>
        <begin position="1"/>
        <end position="36"/>
    </location>
</feature>
<keyword evidence="4" id="KW-0863">Zinc-finger</keyword>
<feature type="region of interest" description="Disordered" evidence="10">
    <location>
        <begin position="553"/>
        <end position="598"/>
    </location>
</feature>
<dbReference type="GO" id="GO:0097550">
    <property type="term" value="C:transcription preinitiation complex"/>
    <property type="evidence" value="ECO:0007669"/>
    <property type="project" value="TreeGrafter"/>
</dbReference>
<keyword evidence="6" id="KW-0805">Transcription regulation</keyword>
<evidence type="ECO:0000313" key="13">
    <source>
        <dbReference type="Proteomes" id="UP000799429"/>
    </source>
</evidence>
<evidence type="ECO:0000256" key="1">
    <source>
        <dbReference type="ARBA" id="ARBA00004123"/>
    </source>
</evidence>
<dbReference type="PRINTS" id="PR00685">
    <property type="entry name" value="TIFACTORIIB"/>
</dbReference>
<dbReference type="InterPro" id="IPR011665">
    <property type="entry name" value="BRF1_TBP-bd_dom"/>
</dbReference>
<dbReference type="PANTHER" id="PTHR11618">
    <property type="entry name" value="TRANSCRIPTION INITIATION FACTOR IIB-RELATED"/>
    <property type="match status" value="1"/>
</dbReference>
<dbReference type="PANTHER" id="PTHR11618:SF4">
    <property type="entry name" value="TRANSCRIPTION FACTOR IIIB 90 KDA SUBUNIT"/>
    <property type="match status" value="1"/>
</dbReference>
<accession>A0A9P4VJ46</accession>
<keyword evidence="7" id="KW-0010">Activator</keyword>
<protein>
    <recommendedName>
        <fullName evidence="11">Cyclin-like domain-containing protein</fullName>
    </recommendedName>
</protein>
<dbReference type="GO" id="GO:0017025">
    <property type="term" value="F:TBP-class protein binding"/>
    <property type="evidence" value="ECO:0007669"/>
    <property type="project" value="InterPro"/>
</dbReference>
<keyword evidence="13" id="KW-1185">Reference proteome</keyword>
<evidence type="ECO:0000256" key="8">
    <source>
        <dbReference type="ARBA" id="ARBA00023163"/>
    </source>
</evidence>
<feature type="compositionally biased region" description="Basic residues" evidence="10">
    <location>
        <begin position="426"/>
        <end position="439"/>
    </location>
</feature>
<dbReference type="Proteomes" id="UP000799429">
    <property type="component" value="Unassembled WGS sequence"/>
</dbReference>
<dbReference type="InterPro" id="IPR013150">
    <property type="entry name" value="TFIIB_cyclin"/>
</dbReference>
<feature type="region of interest" description="Disordered" evidence="10">
    <location>
        <begin position="620"/>
        <end position="703"/>
    </location>
</feature>
<evidence type="ECO:0000256" key="2">
    <source>
        <dbReference type="ARBA" id="ARBA00010857"/>
    </source>
</evidence>
<gene>
    <name evidence="12" type="ORF">M501DRAFT_963886</name>
</gene>
<keyword evidence="8" id="KW-0804">Transcription</keyword>
<dbReference type="GO" id="GO:0005634">
    <property type="term" value="C:nucleus"/>
    <property type="evidence" value="ECO:0007669"/>
    <property type="project" value="UniProtKB-SubCell"/>
</dbReference>
<feature type="compositionally biased region" description="Acidic residues" evidence="10">
    <location>
        <begin position="721"/>
        <end position="739"/>
    </location>
</feature>
<feature type="compositionally biased region" description="Polar residues" evidence="10">
    <location>
        <begin position="624"/>
        <end position="643"/>
    </location>
</feature>
<dbReference type="CDD" id="cd20554">
    <property type="entry name" value="CYCLIN_TFIIIB90_rpt2"/>
    <property type="match status" value="1"/>
</dbReference>
<comment type="similarity">
    <text evidence="2">Belongs to the TFIIB family.</text>
</comment>
<evidence type="ECO:0000256" key="9">
    <source>
        <dbReference type="ARBA" id="ARBA00023242"/>
    </source>
</evidence>
<dbReference type="InterPro" id="IPR013763">
    <property type="entry name" value="Cyclin-like_dom"/>
</dbReference>
<dbReference type="FunFam" id="1.10.472.10:FF:000002">
    <property type="entry name" value="Transcription factor IIIB 90 kDa subunit"/>
    <property type="match status" value="1"/>
</dbReference>
<name>A0A9P4VJ46_9PEZI</name>
<dbReference type="AlphaFoldDB" id="A0A9P4VJ46"/>
<feature type="domain" description="Cyclin-like" evidence="11">
    <location>
        <begin position="227"/>
        <end position="311"/>
    </location>
</feature>